<dbReference type="Proteomes" id="UP000184501">
    <property type="component" value="Unassembled WGS sequence"/>
</dbReference>
<dbReference type="AlphaFoldDB" id="A0A1M5HZH8"/>
<organism evidence="2 3">
    <name type="scientific">Streptoalloteichus hindustanus</name>
    <dbReference type="NCBI Taxonomy" id="2017"/>
    <lineage>
        <taxon>Bacteria</taxon>
        <taxon>Bacillati</taxon>
        <taxon>Actinomycetota</taxon>
        <taxon>Actinomycetes</taxon>
        <taxon>Pseudonocardiales</taxon>
        <taxon>Pseudonocardiaceae</taxon>
        <taxon>Streptoalloteichus</taxon>
    </lineage>
</organism>
<evidence type="ECO:0000313" key="2">
    <source>
        <dbReference type="EMBL" id="SHG21418.1"/>
    </source>
</evidence>
<protein>
    <submittedName>
        <fullName evidence="2">Pyridoxamine 5'-phosphate oxidase</fullName>
    </submittedName>
</protein>
<dbReference type="SUPFAM" id="SSF50475">
    <property type="entry name" value="FMN-binding split barrel"/>
    <property type="match status" value="1"/>
</dbReference>
<reference evidence="2 3" key="1">
    <citation type="submission" date="2016-11" db="EMBL/GenBank/DDBJ databases">
        <authorList>
            <person name="Jaros S."/>
            <person name="Januszkiewicz K."/>
            <person name="Wedrychowicz H."/>
        </authorList>
    </citation>
    <scope>NUCLEOTIDE SEQUENCE [LARGE SCALE GENOMIC DNA]</scope>
    <source>
        <strain evidence="2 3">DSM 44523</strain>
    </source>
</reference>
<name>A0A1M5HZH8_STRHI</name>
<dbReference type="Gene3D" id="2.30.110.10">
    <property type="entry name" value="Electron Transport, Fmn-binding Protein, Chain A"/>
    <property type="match status" value="1"/>
</dbReference>
<keyword evidence="3" id="KW-1185">Reference proteome</keyword>
<sequence>MTLDALLERSRRILDGARHLTLATSSPDGRPWSTPLHYVWLPDPLRLLFTSVVDSRHGRDIAARPTVSGSLVVTGPLSTVDGELPSTVDSTVDAGVETTAAEDGAQFTATCVEVPPAEVDHYHDRFFGTLFPDPAVRQRWALPPTAFRAPAPHRLYLATVRQWWVPDLAGWVRDRVDRRLEVPVQALPGPRGTGVS</sequence>
<evidence type="ECO:0000313" key="3">
    <source>
        <dbReference type="Proteomes" id="UP000184501"/>
    </source>
</evidence>
<proteinExistence type="predicted"/>
<dbReference type="InterPro" id="IPR011576">
    <property type="entry name" value="Pyridox_Oxase_N"/>
</dbReference>
<dbReference type="STRING" id="2017.SAMN05444320_10730"/>
<dbReference type="InterPro" id="IPR012349">
    <property type="entry name" value="Split_barrel_FMN-bd"/>
</dbReference>
<dbReference type="Pfam" id="PF01243">
    <property type="entry name" value="PNPOx_N"/>
    <property type="match status" value="1"/>
</dbReference>
<feature type="domain" description="Pyridoxamine 5'-phosphate oxidase N-terminal" evidence="1">
    <location>
        <begin position="8"/>
        <end position="85"/>
    </location>
</feature>
<dbReference type="OrthoDB" id="9788889at2"/>
<gene>
    <name evidence="2" type="ORF">SAMN05444320_10730</name>
</gene>
<accession>A0A1M5HZH8</accession>
<dbReference type="RefSeq" id="WP_073486287.1">
    <property type="nucleotide sequence ID" value="NZ_FQVN01000007.1"/>
</dbReference>
<evidence type="ECO:0000259" key="1">
    <source>
        <dbReference type="Pfam" id="PF01243"/>
    </source>
</evidence>
<dbReference type="EMBL" id="FQVN01000007">
    <property type="protein sequence ID" value="SHG21418.1"/>
    <property type="molecule type" value="Genomic_DNA"/>
</dbReference>